<dbReference type="EMBL" id="ML210327">
    <property type="protein sequence ID" value="TFK19740.1"/>
    <property type="molecule type" value="Genomic_DNA"/>
</dbReference>
<protein>
    <recommendedName>
        <fullName evidence="2">Polysaccharide lyase 14 domain-containing protein</fullName>
    </recommendedName>
</protein>
<dbReference type="Proteomes" id="UP000307440">
    <property type="component" value="Unassembled WGS sequence"/>
</dbReference>
<name>A0A5C3KI04_COPMA</name>
<dbReference type="Gene3D" id="2.60.120.200">
    <property type="match status" value="1"/>
</dbReference>
<evidence type="ECO:0000313" key="4">
    <source>
        <dbReference type="Proteomes" id="UP000307440"/>
    </source>
</evidence>
<evidence type="ECO:0000259" key="2">
    <source>
        <dbReference type="Pfam" id="PF21294"/>
    </source>
</evidence>
<evidence type="ECO:0000256" key="1">
    <source>
        <dbReference type="SAM" id="MobiDB-lite"/>
    </source>
</evidence>
<feature type="domain" description="Polysaccharide lyase 14" evidence="2">
    <location>
        <begin position="123"/>
        <end position="361"/>
    </location>
</feature>
<proteinExistence type="predicted"/>
<dbReference type="OrthoDB" id="3337916at2759"/>
<gene>
    <name evidence="3" type="ORF">FA15DRAFT_723298</name>
</gene>
<dbReference type="InterPro" id="IPR048958">
    <property type="entry name" value="Polysacc_lyase_14"/>
</dbReference>
<accession>A0A5C3KI04</accession>
<dbReference type="PANTHER" id="PTHR40124">
    <property type="match status" value="1"/>
</dbReference>
<dbReference type="AlphaFoldDB" id="A0A5C3KI04"/>
<sequence>MSFRLQLLGYVDTSKPPASQAEPHKRHRTSSTQNFNHPTLRLQTSTGFLQSVQPTVIWTHAMQSLIQRDIHTSNSLFPLSQGLSSWSTSNTVQNSLPLSNQTLNPTKVASGLPLIYTPAPSSNPNSQSLLVHYPTGSYRLGADPRGGISFYTSGPTSFDFTSAKEATFAYAVFFPSDFDFVKGGKLPGLYGGNSDDEAYTCSGGSRSTACFSTRLMWRRNGQGEIYAYFPSYDAPGFEANAQLCPANATSTSSTTTTSPTTQKGNFCDDTFGISLGRGNFTFPTGAWTTVAQRVRLNDAGQANGQVELFVDGKSVIKTSGIILRDVSGNGRIRGLQVQSFFGGNTADWATPKDQNTYLGDFSVAITETLSGEKLKTSGAQSNTNLHSRSRIRSFRTFCTGLSAVLLSTTAVNLFATYM</sequence>
<dbReference type="Pfam" id="PF21294">
    <property type="entry name" value="Polysacc_lyase_14"/>
    <property type="match status" value="1"/>
</dbReference>
<organism evidence="3 4">
    <name type="scientific">Coprinopsis marcescibilis</name>
    <name type="common">Agaric fungus</name>
    <name type="synonym">Psathyrella marcescibilis</name>
    <dbReference type="NCBI Taxonomy" id="230819"/>
    <lineage>
        <taxon>Eukaryota</taxon>
        <taxon>Fungi</taxon>
        <taxon>Dikarya</taxon>
        <taxon>Basidiomycota</taxon>
        <taxon>Agaricomycotina</taxon>
        <taxon>Agaricomycetes</taxon>
        <taxon>Agaricomycetidae</taxon>
        <taxon>Agaricales</taxon>
        <taxon>Agaricineae</taxon>
        <taxon>Psathyrellaceae</taxon>
        <taxon>Coprinopsis</taxon>
    </lineage>
</organism>
<keyword evidence="4" id="KW-1185">Reference proteome</keyword>
<feature type="region of interest" description="Disordered" evidence="1">
    <location>
        <begin position="13"/>
        <end position="38"/>
    </location>
</feature>
<evidence type="ECO:0000313" key="3">
    <source>
        <dbReference type="EMBL" id="TFK19740.1"/>
    </source>
</evidence>
<dbReference type="PANTHER" id="PTHR40124:SF1">
    <property type="entry name" value="DISAGGREGATASE RELATED REPEAT PROTEIN"/>
    <property type="match status" value="1"/>
</dbReference>
<reference evidence="3 4" key="1">
    <citation type="journal article" date="2019" name="Nat. Ecol. Evol.">
        <title>Megaphylogeny resolves global patterns of mushroom evolution.</title>
        <authorList>
            <person name="Varga T."/>
            <person name="Krizsan K."/>
            <person name="Foldi C."/>
            <person name="Dima B."/>
            <person name="Sanchez-Garcia M."/>
            <person name="Sanchez-Ramirez S."/>
            <person name="Szollosi G.J."/>
            <person name="Szarkandi J.G."/>
            <person name="Papp V."/>
            <person name="Albert L."/>
            <person name="Andreopoulos W."/>
            <person name="Angelini C."/>
            <person name="Antonin V."/>
            <person name="Barry K.W."/>
            <person name="Bougher N.L."/>
            <person name="Buchanan P."/>
            <person name="Buyck B."/>
            <person name="Bense V."/>
            <person name="Catcheside P."/>
            <person name="Chovatia M."/>
            <person name="Cooper J."/>
            <person name="Damon W."/>
            <person name="Desjardin D."/>
            <person name="Finy P."/>
            <person name="Geml J."/>
            <person name="Haridas S."/>
            <person name="Hughes K."/>
            <person name="Justo A."/>
            <person name="Karasinski D."/>
            <person name="Kautmanova I."/>
            <person name="Kiss B."/>
            <person name="Kocsube S."/>
            <person name="Kotiranta H."/>
            <person name="LaButti K.M."/>
            <person name="Lechner B.E."/>
            <person name="Liimatainen K."/>
            <person name="Lipzen A."/>
            <person name="Lukacs Z."/>
            <person name="Mihaltcheva S."/>
            <person name="Morgado L.N."/>
            <person name="Niskanen T."/>
            <person name="Noordeloos M.E."/>
            <person name="Ohm R.A."/>
            <person name="Ortiz-Santana B."/>
            <person name="Ovrebo C."/>
            <person name="Racz N."/>
            <person name="Riley R."/>
            <person name="Savchenko A."/>
            <person name="Shiryaev A."/>
            <person name="Soop K."/>
            <person name="Spirin V."/>
            <person name="Szebenyi C."/>
            <person name="Tomsovsky M."/>
            <person name="Tulloss R.E."/>
            <person name="Uehling J."/>
            <person name="Grigoriev I.V."/>
            <person name="Vagvolgyi C."/>
            <person name="Papp T."/>
            <person name="Martin F.M."/>
            <person name="Miettinen O."/>
            <person name="Hibbett D.S."/>
            <person name="Nagy L.G."/>
        </authorList>
    </citation>
    <scope>NUCLEOTIDE SEQUENCE [LARGE SCALE GENOMIC DNA]</scope>
    <source>
        <strain evidence="3 4">CBS 121175</strain>
    </source>
</reference>